<dbReference type="AlphaFoldDB" id="A0A7S0ZBD9"/>
<sequence>MGKGWCSVYEKGNKQHHGKKSVQVACEYRDWNLTNITVKVKWQWMPGGVHKHHFLVFTGGHQAGNTSRSFHWRSKDLEWSYGEDKGHTSAVLNGTFDGAKITEAIEHATIDKRYDLYDYCCNHWVERVTSNLGQKIHCPTHS</sequence>
<protein>
    <submittedName>
        <fullName evidence="1">Uncharacterized protein</fullName>
    </submittedName>
</protein>
<dbReference type="EMBL" id="HBFP01001359">
    <property type="protein sequence ID" value="CAD8816599.1"/>
    <property type="molecule type" value="Transcribed_RNA"/>
</dbReference>
<accession>A0A7S0ZBD9</accession>
<evidence type="ECO:0000313" key="1">
    <source>
        <dbReference type="EMBL" id="CAD8816599.1"/>
    </source>
</evidence>
<name>A0A7S0ZBD9_9RHOD</name>
<organism evidence="1">
    <name type="scientific">Timspurckia oligopyrenoides</name>
    <dbReference type="NCBI Taxonomy" id="708627"/>
    <lineage>
        <taxon>Eukaryota</taxon>
        <taxon>Rhodophyta</taxon>
        <taxon>Bangiophyceae</taxon>
        <taxon>Porphyridiales</taxon>
        <taxon>Porphyridiaceae</taxon>
        <taxon>Timspurckia</taxon>
    </lineage>
</organism>
<proteinExistence type="predicted"/>
<gene>
    <name evidence="1" type="ORF">TOLI1172_LOCUS987</name>
</gene>
<reference evidence="1" key="1">
    <citation type="submission" date="2021-01" db="EMBL/GenBank/DDBJ databases">
        <authorList>
            <person name="Corre E."/>
            <person name="Pelletier E."/>
            <person name="Niang G."/>
            <person name="Scheremetjew M."/>
            <person name="Finn R."/>
            <person name="Kale V."/>
            <person name="Holt S."/>
            <person name="Cochrane G."/>
            <person name="Meng A."/>
            <person name="Brown T."/>
            <person name="Cohen L."/>
        </authorList>
    </citation>
    <scope>NUCLEOTIDE SEQUENCE</scope>
    <source>
        <strain evidence="1">CCMP3278</strain>
    </source>
</reference>